<feature type="compositionally biased region" description="Polar residues" evidence="1">
    <location>
        <begin position="121"/>
        <end position="142"/>
    </location>
</feature>
<evidence type="ECO:0000256" key="2">
    <source>
        <dbReference type="SAM" id="SignalP"/>
    </source>
</evidence>
<gene>
    <name evidence="3" type="ORF">GCM10010909_33990</name>
</gene>
<feature type="compositionally biased region" description="Polar residues" evidence="1">
    <location>
        <begin position="39"/>
        <end position="51"/>
    </location>
</feature>
<feature type="signal peptide" evidence="2">
    <location>
        <begin position="1"/>
        <end position="27"/>
    </location>
</feature>
<feature type="compositionally biased region" description="Pro residues" evidence="1">
    <location>
        <begin position="97"/>
        <end position="106"/>
    </location>
</feature>
<organism evidence="3 4">
    <name type="scientific">Acidocella aquatica</name>
    <dbReference type="NCBI Taxonomy" id="1922313"/>
    <lineage>
        <taxon>Bacteria</taxon>
        <taxon>Pseudomonadati</taxon>
        <taxon>Pseudomonadota</taxon>
        <taxon>Alphaproteobacteria</taxon>
        <taxon>Acetobacterales</taxon>
        <taxon>Acidocellaceae</taxon>
        <taxon>Acidocella</taxon>
    </lineage>
</organism>
<evidence type="ECO:0008006" key="5">
    <source>
        <dbReference type="Google" id="ProtNLM"/>
    </source>
</evidence>
<sequence length="142" mass="14491">MVLRHRLVLGLSLSLLLSGCASERQFAADSLWPFGNPNAPKSVSETAQRSLGKNPAVTPIPPQAGNVWPGPVEPMPTLSDIQKHANQPLGQSYTPSLPSPYPPGQGPAPGTGVSAGMADSTLYSVPSGATPQVVPSATGSGN</sequence>
<evidence type="ECO:0000256" key="1">
    <source>
        <dbReference type="SAM" id="MobiDB-lite"/>
    </source>
</evidence>
<feature type="region of interest" description="Disordered" evidence="1">
    <location>
        <begin position="39"/>
        <end position="142"/>
    </location>
</feature>
<name>A0ABQ6AAC6_9PROT</name>
<dbReference type="Proteomes" id="UP001156641">
    <property type="component" value="Unassembled WGS sequence"/>
</dbReference>
<dbReference type="RefSeq" id="WP_284259568.1">
    <property type="nucleotide sequence ID" value="NZ_BSOS01000094.1"/>
</dbReference>
<proteinExistence type="predicted"/>
<evidence type="ECO:0000313" key="4">
    <source>
        <dbReference type="Proteomes" id="UP001156641"/>
    </source>
</evidence>
<dbReference type="EMBL" id="BSOS01000094">
    <property type="protein sequence ID" value="GLR68717.1"/>
    <property type="molecule type" value="Genomic_DNA"/>
</dbReference>
<reference evidence="4" key="1">
    <citation type="journal article" date="2019" name="Int. J. Syst. Evol. Microbiol.">
        <title>The Global Catalogue of Microorganisms (GCM) 10K type strain sequencing project: providing services to taxonomists for standard genome sequencing and annotation.</title>
        <authorList>
            <consortium name="The Broad Institute Genomics Platform"/>
            <consortium name="The Broad Institute Genome Sequencing Center for Infectious Disease"/>
            <person name="Wu L."/>
            <person name="Ma J."/>
        </authorList>
    </citation>
    <scope>NUCLEOTIDE SEQUENCE [LARGE SCALE GENOMIC DNA]</scope>
    <source>
        <strain evidence="4">NBRC 112502</strain>
    </source>
</reference>
<keyword evidence="2" id="KW-0732">Signal</keyword>
<protein>
    <recommendedName>
        <fullName evidence="5">Lipoprotein</fullName>
    </recommendedName>
</protein>
<dbReference type="PROSITE" id="PS51257">
    <property type="entry name" value="PROKAR_LIPOPROTEIN"/>
    <property type="match status" value="1"/>
</dbReference>
<comment type="caution">
    <text evidence="3">The sequence shown here is derived from an EMBL/GenBank/DDBJ whole genome shotgun (WGS) entry which is preliminary data.</text>
</comment>
<keyword evidence="4" id="KW-1185">Reference proteome</keyword>
<evidence type="ECO:0000313" key="3">
    <source>
        <dbReference type="EMBL" id="GLR68717.1"/>
    </source>
</evidence>
<feature type="chain" id="PRO_5045831810" description="Lipoprotein" evidence="2">
    <location>
        <begin position="28"/>
        <end position="142"/>
    </location>
</feature>
<accession>A0ABQ6AAC6</accession>